<feature type="transmembrane region" description="Helical" evidence="14">
    <location>
        <begin position="607"/>
        <end position="633"/>
    </location>
</feature>
<dbReference type="SUPFAM" id="SSF52540">
    <property type="entry name" value="P-loop containing nucleoside triphosphate hydrolases"/>
    <property type="match status" value="1"/>
</dbReference>
<evidence type="ECO:0000256" key="10">
    <source>
        <dbReference type="ARBA" id="ARBA00023136"/>
    </source>
</evidence>
<keyword evidence="8" id="KW-1278">Translocase</keyword>
<dbReference type="EMBL" id="JAEPBH010000014">
    <property type="protein sequence ID" value="MBK4715087.1"/>
    <property type="molecule type" value="Genomic_DNA"/>
</dbReference>
<comment type="subcellular location">
    <subcellularLocation>
        <location evidence="1">Cell inner membrane</location>
        <topology evidence="1">Multi-pass membrane protein</topology>
    </subcellularLocation>
</comment>
<evidence type="ECO:0000256" key="13">
    <source>
        <dbReference type="ARBA" id="ARBA00041199"/>
    </source>
</evidence>
<name>A0A8K0V193_9ENTR</name>
<comment type="caution">
    <text evidence="16">The sequence shown here is derived from an EMBL/GenBank/DDBJ whole genome shotgun (WGS) entry which is preliminary data.</text>
</comment>
<evidence type="ECO:0000313" key="17">
    <source>
        <dbReference type="Proteomes" id="UP000659047"/>
    </source>
</evidence>
<dbReference type="Pfam" id="PF12704">
    <property type="entry name" value="MacB_PCD"/>
    <property type="match status" value="1"/>
</dbReference>
<dbReference type="GO" id="GO:0005886">
    <property type="term" value="C:plasma membrane"/>
    <property type="evidence" value="ECO:0007669"/>
    <property type="project" value="UniProtKB-SubCell"/>
</dbReference>
<evidence type="ECO:0000256" key="7">
    <source>
        <dbReference type="ARBA" id="ARBA00022840"/>
    </source>
</evidence>
<keyword evidence="10 14" id="KW-0472">Membrane</keyword>
<dbReference type="GO" id="GO:0016887">
    <property type="term" value="F:ATP hydrolysis activity"/>
    <property type="evidence" value="ECO:0007669"/>
    <property type="project" value="InterPro"/>
</dbReference>
<dbReference type="PROSITE" id="PS00211">
    <property type="entry name" value="ABC_TRANSPORTER_1"/>
    <property type="match status" value="1"/>
</dbReference>
<dbReference type="GO" id="GO:1902495">
    <property type="term" value="C:transmembrane transporter complex"/>
    <property type="evidence" value="ECO:0007669"/>
    <property type="project" value="UniProtKB-ARBA"/>
</dbReference>
<keyword evidence="2" id="KW-0813">Transport</keyword>
<keyword evidence="4" id="KW-0997">Cell inner membrane</keyword>
<dbReference type="AlphaFoldDB" id="A0A8K0V193"/>
<sequence>MSTTPPIVALRNVCREFQAGEQVIPVLNDISLTIQPGEMVAIMGASGSGKSTLMNIIGCLDRPSRGEVFINGDAVQNADSVQLAELRSRYLGFIFQRYHLMPYLTAEENIAIPALYTAMPEEERRSRTAELACKLGLENRLHHRPAQLSGGQQQRVSVCRALINGAQVILADEPTGALDSASGKALMDVLHQLHDDGHTVIIVTHDRNVAEQAQRIIEISDGRIIADELNLAQDTGYAPHALAAVKDNGRASLWRGLHESLRMAWRSLVGHRMRAFLSMLGIIIGISSVVSSMAVGEGAREAIMSEIGKLGNTTLEIRPGTGWGSKRQDMERALSNDDIASLEKLPWVVGASPVMSASTIVIRQGLDYSMMLTGVAENFFSLQGIQFVRGFGFTHRDIVDGEPVLVLDETSYEALFAKGEDPLDKLVQIGGAPWRVIGVASRPGPKMIGGFISGWVPWTSLQQRISGDRPLESIVLRFDESIKPKEAISRVDHHLIREHGRKDFFAQNDDRLASALQKTSDSMSLLITAIAAISLVVGGVGVMNIMLVSVTERTHEIGIRLSVGARPSDIMNQFLIEAVVICALGGLIGLVGSWIAGQIFSLVTSEFSLVFTWLPVIIACGFSALIGLTFGYFPARRAARLNPTEALARE</sequence>
<evidence type="ECO:0000256" key="11">
    <source>
        <dbReference type="ARBA" id="ARBA00023251"/>
    </source>
</evidence>
<dbReference type="InterPro" id="IPR003593">
    <property type="entry name" value="AAA+_ATPase"/>
</dbReference>
<gene>
    <name evidence="16" type="ORF">JJB97_07040</name>
</gene>
<dbReference type="GO" id="GO:0022857">
    <property type="term" value="F:transmembrane transporter activity"/>
    <property type="evidence" value="ECO:0007669"/>
    <property type="project" value="TreeGrafter"/>
</dbReference>
<evidence type="ECO:0000256" key="2">
    <source>
        <dbReference type="ARBA" id="ARBA00022448"/>
    </source>
</evidence>
<dbReference type="InterPro" id="IPR017871">
    <property type="entry name" value="ABC_transporter-like_CS"/>
</dbReference>
<comment type="similarity">
    <text evidence="12">Belongs to the ABC transporter superfamily. Macrolide exporter (TC 3.A.1.122) family.</text>
</comment>
<feature type="transmembrane region" description="Helical" evidence="14">
    <location>
        <begin position="574"/>
        <end position="595"/>
    </location>
</feature>
<evidence type="ECO:0000256" key="14">
    <source>
        <dbReference type="SAM" id="Phobius"/>
    </source>
</evidence>
<evidence type="ECO:0000256" key="8">
    <source>
        <dbReference type="ARBA" id="ARBA00022967"/>
    </source>
</evidence>
<evidence type="ECO:0000256" key="1">
    <source>
        <dbReference type="ARBA" id="ARBA00004429"/>
    </source>
</evidence>
<dbReference type="Proteomes" id="UP000659047">
    <property type="component" value="Unassembled WGS sequence"/>
</dbReference>
<dbReference type="GO" id="GO:0005524">
    <property type="term" value="F:ATP binding"/>
    <property type="evidence" value="ECO:0007669"/>
    <property type="project" value="UniProtKB-KW"/>
</dbReference>
<evidence type="ECO:0000256" key="9">
    <source>
        <dbReference type="ARBA" id="ARBA00022989"/>
    </source>
</evidence>
<dbReference type="InterPro" id="IPR025857">
    <property type="entry name" value="MacB_PCD"/>
</dbReference>
<feature type="domain" description="ABC transporter" evidence="15">
    <location>
        <begin position="8"/>
        <end position="246"/>
    </location>
</feature>
<dbReference type="PANTHER" id="PTHR30572:SF14">
    <property type="entry name" value="MACROLIDE EXPORT ATP-BINDING_PERMEASE PROTEIN MACB"/>
    <property type="match status" value="1"/>
</dbReference>
<keyword evidence="17" id="KW-1185">Reference proteome</keyword>
<dbReference type="PANTHER" id="PTHR30572">
    <property type="entry name" value="MEMBRANE COMPONENT OF TRANSPORTER-RELATED"/>
    <property type="match status" value="1"/>
</dbReference>
<keyword evidence="11" id="KW-0046">Antibiotic resistance</keyword>
<feature type="transmembrane region" description="Helical" evidence="14">
    <location>
        <begin position="525"/>
        <end position="550"/>
    </location>
</feature>
<proteinExistence type="inferred from homology"/>
<evidence type="ECO:0000256" key="3">
    <source>
        <dbReference type="ARBA" id="ARBA00022475"/>
    </source>
</evidence>
<evidence type="ECO:0000256" key="12">
    <source>
        <dbReference type="ARBA" id="ARBA00038388"/>
    </source>
</evidence>
<dbReference type="InterPro" id="IPR003838">
    <property type="entry name" value="ABC3_permease_C"/>
</dbReference>
<reference evidence="16" key="1">
    <citation type="submission" date="2021-01" db="EMBL/GenBank/DDBJ databases">
        <title>Intestinitalea alba gen. nov., sp. nov., a novel genus of the family Enterobacteriaceae, isolated from the gut of the plastic-eating mealworm Tenebrio molitor L.</title>
        <authorList>
            <person name="Yang Y."/>
        </authorList>
    </citation>
    <scope>NUCLEOTIDE SEQUENCE</scope>
    <source>
        <strain evidence="16">BIT-L3</strain>
    </source>
</reference>
<dbReference type="PROSITE" id="PS50893">
    <property type="entry name" value="ABC_TRANSPORTER_2"/>
    <property type="match status" value="1"/>
</dbReference>
<evidence type="ECO:0000256" key="4">
    <source>
        <dbReference type="ARBA" id="ARBA00022519"/>
    </source>
</evidence>
<dbReference type="FunFam" id="3.40.50.300:FF:000032">
    <property type="entry name" value="Export ABC transporter ATP-binding protein"/>
    <property type="match status" value="1"/>
</dbReference>
<dbReference type="Pfam" id="PF02687">
    <property type="entry name" value="FtsX"/>
    <property type="match status" value="1"/>
</dbReference>
<dbReference type="InterPro" id="IPR027417">
    <property type="entry name" value="P-loop_NTPase"/>
</dbReference>
<evidence type="ECO:0000313" key="16">
    <source>
        <dbReference type="EMBL" id="MBK4715087.1"/>
    </source>
</evidence>
<keyword evidence="5 14" id="KW-0812">Transmembrane</keyword>
<keyword evidence="3" id="KW-1003">Cell membrane</keyword>
<dbReference type="InterPro" id="IPR003439">
    <property type="entry name" value="ABC_transporter-like_ATP-bd"/>
</dbReference>
<dbReference type="GO" id="GO:0046677">
    <property type="term" value="P:response to antibiotic"/>
    <property type="evidence" value="ECO:0007669"/>
    <property type="project" value="UniProtKB-KW"/>
</dbReference>
<dbReference type="CDD" id="cd03255">
    <property type="entry name" value="ABC_MJ0796_LolCDE_FtsE"/>
    <property type="match status" value="1"/>
</dbReference>
<dbReference type="InterPro" id="IPR017911">
    <property type="entry name" value="MacB-like_ATP-bd"/>
</dbReference>
<organism evidence="16 17">
    <name type="scientific">Tenebrionibacter intestinalis</name>
    <dbReference type="NCBI Taxonomy" id="2799638"/>
    <lineage>
        <taxon>Bacteria</taxon>
        <taxon>Pseudomonadati</taxon>
        <taxon>Pseudomonadota</taxon>
        <taxon>Gammaproteobacteria</taxon>
        <taxon>Enterobacterales</taxon>
        <taxon>Enterobacteriaceae</taxon>
        <taxon>Tenebrionibacter/Tenebrionicola group</taxon>
        <taxon>Tenebrionibacter</taxon>
    </lineage>
</organism>
<evidence type="ECO:0000259" key="15">
    <source>
        <dbReference type="PROSITE" id="PS50893"/>
    </source>
</evidence>
<dbReference type="Pfam" id="PF00005">
    <property type="entry name" value="ABC_tran"/>
    <property type="match status" value="1"/>
</dbReference>
<evidence type="ECO:0000256" key="6">
    <source>
        <dbReference type="ARBA" id="ARBA00022741"/>
    </source>
</evidence>
<dbReference type="RefSeq" id="WP_238713306.1">
    <property type="nucleotide sequence ID" value="NZ_JAEPBH010000014.1"/>
</dbReference>
<dbReference type="SMART" id="SM00382">
    <property type="entry name" value="AAA"/>
    <property type="match status" value="1"/>
</dbReference>
<keyword evidence="9 14" id="KW-1133">Transmembrane helix</keyword>
<evidence type="ECO:0000256" key="5">
    <source>
        <dbReference type="ARBA" id="ARBA00022692"/>
    </source>
</evidence>
<keyword evidence="7 16" id="KW-0067">ATP-binding</keyword>
<dbReference type="InterPro" id="IPR050250">
    <property type="entry name" value="Macrolide_Exporter_MacB"/>
</dbReference>
<accession>A0A8K0V193</accession>
<keyword evidence="6" id="KW-0547">Nucleotide-binding</keyword>
<dbReference type="Gene3D" id="3.40.50.300">
    <property type="entry name" value="P-loop containing nucleotide triphosphate hydrolases"/>
    <property type="match status" value="1"/>
</dbReference>
<protein>
    <recommendedName>
        <fullName evidence="13">Pyoverdine export ATP-binding/permease protein PvdT</fullName>
    </recommendedName>
</protein>